<dbReference type="Proteomes" id="UP000292235">
    <property type="component" value="Chromosome"/>
</dbReference>
<feature type="transmembrane region" description="Helical" evidence="2">
    <location>
        <begin position="338"/>
        <end position="360"/>
    </location>
</feature>
<accession>A0A4P6Q7H0</accession>
<feature type="transmembrane region" description="Helical" evidence="2">
    <location>
        <begin position="427"/>
        <end position="449"/>
    </location>
</feature>
<feature type="transmembrane region" description="Helical" evidence="2">
    <location>
        <begin position="28"/>
        <end position="50"/>
    </location>
</feature>
<dbReference type="GO" id="GO:0015128">
    <property type="term" value="F:gluconate transmembrane transporter activity"/>
    <property type="evidence" value="ECO:0007669"/>
    <property type="project" value="InterPro"/>
</dbReference>
<feature type="region of interest" description="Disordered" evidence="1">
    <location>
        <begin position="246"/>
        <end position="267"/>
    </location>
</feature>
<reference evidence="3 4" key="1">
    <citation type="submission" date="2019-02" db="EMBL/GenBank/DDBJ databases">
        <authorList>
            <person name="Khodamoradi S."/>
            <person name="Hahnke R.L."/>
            <person name="Kaempfer P."/>
            <person name="Schumann P."/>
            <person name="Rohde M."/>
            <person name="Steinert M."/>
            <person name="Luzhetskyy A."/>
            <person name="Wink J."/>
            <person name="Ruckert C."/>
        </authorList>
    </citation>
    <scope>NUCLEOTIDE SEQUENCE [LARGE SCALE GENOMIC DNA]</scope>
    <source>
        <strain evidence="3 4">M2</strain>
    </source>
</reference>
<evidence type="ECO:0000313" key="4">
    <source>
        <dbReference type="Proteomes" id="UP000292235"/>
    </source>
</evidence>
<feature type="transmembrane region" description="Helical" evidence="2">
    <location>
        <begin position="139"/>
        <end position="157"/>
    </location>
</feature>
<dbReference type="AlphaFoldDB" id="A0A4P6Q7H0"/>
<dbReference type="GO" id="GO:0005886">
    <property type="term" value="C:plasma membrane"/>
    <property type="evidence" value="ECO:0007669"/>
    <property type="project" value="TreeGrafter"/>
</dbReference>
<feature type="transmembrane region" description="Helical" evidence="2">
    <location>
        <begin position="461"/>
        <end position="486"/>
    </location>
</feature>
<dbReference type="PANTHER" id="PTHR30354:SF11">
    <property type="entry name" value="PERMEASE"/>
    <property type="match status" value="1"/>
</dbReference>
<dbReference type="Pfam" id="PF02447">
    <property type="entry name" value="GntP_permease"/>
    <property type="match status" value="2"/>
</dbReference>
<keyword evidence="4" id="KW-1185">Reference proteome</keyword>
<dbReference type="PIRSF" id="PIRSF002746">
    <property type="entry name" value="Gluconate_transporter"/>
    <property type="match status" value="1"/>
</dbReference>
<dbReference type="EMBL" id="CP036455">
    <property type="protein sequence ID" value="QBI54777.1"/>
    <property type="molecule type" value="Genomic_DNA"/>
</dbReference>
<dbReference type="KEGG" id="strr:EKD16_14995"/>
<dbReference type="PANTHER" id="PTHR30354">
    <property type="entry name" value="GNT FAMILY GLUCONATE TRANSPORTER"/>
    <property type="match status" value="1"/>
</dbReference>
<keyword evidence="2" id="KW-0812">Transmembrane</keyword>
<dbReference type="RefSeq" id="WP_131098893.1">
    <property type="nucleotide sequence ID" value="NZ_CP036455.1"/>
</dbReference>
<feature type="transmembrane region" description="Helical" evidence="2">
    <location>
        <begin position="304"/>
        <end position="326"/>
    </location>
</feature>
<feature type="transmembrane region" description="Helical" evidence="2">
    <location>
        <begin position="380"/>
        <end position="397"/>
    </location>
</feature>
<protein>
    <submittedName>
        <fullName evidence="3">Inner membrane permease YgbN</fullName>
    </submittedName>
</protein>
<sequence length="487" mass="48505">MDVQLLAALVLGVAAVVAIIVWSRLDAFVGLLAGALVTGVVAGVPVTELIDHITTGFGNTLAGIGIVIALGVMIGKVLEESGGADALARMFVRAFGKGREDVAMTATGAVVSVPVFCDSGFVILHPLARTLARRYGKPLVGVCLALAGGLAVTHHLVPPTPGPLAAVGLLGADLGTVILAGVAMAAILVPVVVAYARIMGPRLERELDPDLVPELAAAGGTAGAAAGGRGSGAAGTAGTATIGSAGAGAGVSKEDGESDAGEESGGKPRINPALAALPLLLPLLLIVGNTVTGATAEGSRIAELFAFIGEPAIALLIGLVIAVYLLPRLHTGRKTVVGWLTSAAASAGMIVFITGAGGAFGEVLRQSGVGDALAETVSQWPVPMFLMPFLIATFVRIAQGSGTVAIITAATLSAPLVQSAGVDPTLAVLSACSGSFVFSYVSDSFFWVVTRFTGLSGGAAMKMWTGATTTLWLASLPLLGIAALILG</sequence>
<name>A0A4P6Q7H0_9ACTN</name>
<keyword evidence="2" id="KW-1133">Transmembrane helix</keyword>
<organism evidence="3 4">
    <name type="scientific">Streptomonospora litoralis</name>
    <dbReference type="NCBI Taxonomy" id="2498135"/>
    <lineage>
        <taxon>Bacteria</taxon>
        <taxon>Bacillati</taxon>
        <taxon>Actinomycetota</taxon>
        <taxon>Actinomycetes</taxon>
        <taxon>Streptosporangiales</taxon>
        <taxon>Nocardiopsidaceae</taxon>
        <taxon>Streptomonospora</taxon>
    </lineage>
</organism>
<evidence type="ECO:0000313" key="3">
    <source>
        <dbReference type="EMBL" id="QBI54777.1"/>
    </source>
</evidence>
<evidence type="ECO:0000256" key="1">
    <source>
        <dbReference type="SAM" id="MobiDB-lite"/>
    </source>
</evidence>
<proteinExistence type="predicted"/>
<feature type="transmembrane region" description="Helical" evidence="2">
    <location>
        <begin position="57"/>
        <end position="78"/>
    </location>
</feature>
<feature type="transmembrane region" description="Helical" evidence="2">
    <location>
        <begin position="273"/>
        <end position="292"/>
    </location>
</feature>
<keyword evidence="2" id="KW-0472">Membrane</keyword>
<dbReference type="OrthoDB" id="4325159at2"/>
<dbReference type="InterPro" id="IPR003474">
    <property type="entry name" value="Glcn_transporter"/>
</dbReference>
<gene>
    <name evidence="3" type="primary">ygbN1</name>
    <name evidence="3" type="ORF">EKD16_14995</name>
</gene>
<feature type="transmembrane region" description="Helical" evidence="2">
    <location>
        <begin position="102"/>
        <end position="127"/>
    </location>
</feature>
<feature type="transmembrane region" description="Helical" evidence="2">
    <location>
        <begin position="177"/>
        <end position="196"/>
    </location>
</feature>
<evidence type="ECO:0000256" key="2">
    <source>
        <dbReference type="SAM" id="Phobius"/>
    </source>
</evidence>